<keyword evidence="8" id="KW-1185">Reference proteome</keyword>
<evidence type="ECO:0000256" key="2">
    <source>
        <dbReference type="ARBA" id="ARBA00022723"/>
    </source>
</evidence>
<feature type="domain" description="Arf-GAP" evidence="7">
    <location>
        <begin position="7"/>
        <end position="124"/>
    </location>
</feature>
<keyword evidence="2" id="KW-0479">Metal-binding</keyword>
<accession>A0A6J3K264</accession>
<dbReference type="GO" id="GO:0000139">
    <property type="term" value="C:Golgi membrane"/>
    <property type="evidence" value="ECO:0007669"/>
    <property type="project" value="TreeGrafter"/>
</dbReference>
<dbReference type="CTD" id="55738"/>
<dbReference type="RefSeq" id="XP_033347172.1">
    <property type="nucleotide sequence ID" value="XM_033491281.1"/>
</dbReference>
<dbReference type="GO" id="GO:0032012">
    <property type="term" value="P:regulation of ARF protein signal transduction"/>
    <property type="evidence" value="ECO:0007669"/>
    <property type="project" value="TreeGrafter"/>
</dbReference>
<dbReference type="PRINTS" id="PR00405">
    <property type="entry name" value="REVINTRACTNG"/>
</dbReference>
<dbReference type="CDD" id="cd08830">
    <property type="entry name" value="ArfGap_ArfGap1"/>
    <property type="match status" value="1"/>
</dbReference>
<feature type="compositionally biased region" description="Polar residues" evidence="6">
    <location>
        <begin position="287"/>
        <end position="314"/>
    </location>
</feature>
<gene>
    <name evidence="9" type="primary">LOC117232114</name>
</gene>
<organism evidence="8 9">
    <name type="scientific">Bombus vosnesenskii</name>
    <dbReference type="NCBI Taxonomy" id="207650"/>
    <lineage>
        <taxon>Eukaryota</taxon>
        <taxon>Metazoa</taxon>
        <taxon>Ecdysozoa</taxon>
        <taxon>Arthropoda</taxon>
        <taxon>Hexapoda</taxon>
        <taxon>Insecta</taxon>
        <taxon>Pterygota</taxon>
        <taxon>Neoptera</taxon>
        <taxon>Endopterygota</taxon>
        <taxon>Hymenoptera</taxon>
        <taxon>Apocrita</taxon>
        <taxon>Aculeata</taxon>
        <taxon>Apoidea</taxon>
        <taxon>Anthophila</taxon>
        <taxon>Apidae</taxon>
        <taxon>Bombus</taxon>
        <taxon>Pyrobombus</taxon>
    </lineage>
</organism>
<dbReference type="SMART" id="SM00105">
    <property type="entry name" value="ArfGap"/>
    <property type="match status" value="1"/>
</dbReference>
<dbReference type="PROSITE" id="PS50115">
    <property type="entry name" value="ARFGAP"/>
    <property type="match status" value="1"/>
</dbReference>
<dbReference type="GeneID" id="117232114"/>
<evidence type="ECO:0000313" key="9">
    <source>
        <dbReference type="RefSeq" id="XP_033347172.1"/>
    </source>
</evidence>
<feature type="region of interest" description="Disordered" evidence="6">
    <location>
        <begin position="279"/>
        <end position="368"/>
    </location>
</feature>
<dbReference type="AlphaFoldDB" id="A0A6J3K264"/>
<feature type="compositionally biased region" description="Polar residues" evidence="6">
    <location>
        <begin position="322"/>
        <end position="343"/>
    </location>
</feature>
<dbReference type="InterPro" id="IPR038508">
    <property type="entry name" value="ArfGAP_dom_sf"/>
</dbReference>
<dbReference type="Pfam" id="PF01412">
    <property type="entry name" value="ArfGap"/>
    <property type="match status" value="1"/>
</dbReference>
<dbReference type="KEGG" id="bvk:117232114"/>
<dbReference type="InterPro" id="IPR001164">
    <property type="entry name" value="ArfGAP_dom"/>
</dbReference>
<evidence type="ECO:0000256" key="6">
    <source>
        <dbReference type="SAM" id="MobiDB-lite"/>
    </source>
</evidence>
<proteinExistence type="predicted"/>
<dbReference type="FunFam" id="1.10.220.150:FF:000014">
    <property type="entry name" value="ADP-ribosylation factor GTPase-activating protein"/>
    <property type="match status" value="1"/>
</dbReference>
<sequence length="400" mass="44805">MASPRTRRILSGLKPKDENNKCFECGTHNPQWVSVTYGIWICLECSGKHRGLGVHLSFVRSISMDKWKDSELEKMRIGGNKNAREFFESQPDWNDNMSITQKYNTKAAALYRDKVATLARGESWNPTTSTAKDFQSSMCSENQQEYSSYQSDTLNSYQNFNSNSCKSQTEAFFARKQNENANRPDNIPPSQGGKYGGFGYQMNPPPRSSSQEFFDSAVSSLASGWSILSSSASKIASKATENAIRTGELAIQKVRDGTFWEEVGTQANSIAAKVGDLGRRGWGDIGGTNSVEQNQYSSKEHYQSSSTTYQNSDITQHHSTEKTSLMKTSQSKTNVSTANSSNCEWDWGNETKQTNQITDPKPVARKSKDKDEVLINFSTDHYASNWDSKLEDDAWEILKN</sequence>
<dbReference type="PANTHER" id="PTHR46395:SF1">
    <property type="entry name" value="ADP-RIBOSYLATION FACTOR GTPASE-ACTIVATING PROTEIN 1"/>
    <property type="match status" value="1"/>
</dbReference>
<dbReference type="PANTHER" id="PTHR46395">
    <property type="entry name" value="ADP-RIBOSYLATION FACTOR GTPASE-ACTIVATING PROTEIN 1"/>
    <property type="match status" value="1"/>
</dbReference>
<evidence type="ECO:0000256" key="1">
    <source>
        <dbReference type="ARBA" id="ARBA00022468"/>
    </source>
</evidence>
<evidence type="ECO:0000256" key="5">
    <source>
        <dbReference type="PROSITE-ProRule" id="PRU00288"/>
    </source>
</evidence>
<dbReference type="SUPFAM" id="SSF57863">
    <property type="entry name" value="ArfGap/RecO-like zinc finger"/>
    <property type="match status" value="1"/>
</dbReference>
<evidence type="ECO:0000259" key="7">
    <source>
        <dbReference type="PROSITE" id="PS50115"/>
    </source>
</evidence>
<reference evidence="9" key="1">
    <citation type="submission" date="2025-08" db="UniProtKB">
        <authorList>
            <consortium name="RefSeq"/>
        </authorList>
    </citation>
    <scope>IDENTIFICATION</scope>
    <source>
        <tissue evidence="9">Muscle</tissue>
    </source>
</reference>
<keyword evidence="1" id="KW-0343">GTPase activation</keyword>
<protein>
    <submittedName>
        <fullName evidence="9">ADP-ribosylation factor GTPase-activating protein 1 isoform X1</fullName>
    </submittedName>
</protein>
<dbReference type="GO" id="GO:0030100">
    <property type="term" value="P:regulation of endocytosis"/>
    <property type="evidence" value="ECO:0007669"/>
    <property type="project" value="TreeGrafter"/>
</dbReference>
<dbReference type="Proteomes" id="UP000504631">
    <property type="component" value="Unplaced"/>
</dbReference>
<dbReference type="InterPro" id="IPR037278">
    <property type="entry name" value="ARFGAP/RecO"/>
</dbReference>
<keyword evidence="4" id="KW-0862">Zinc</keyword>
<dbReference type="Gene3D" id="1.10.220.150">
    <property type="entry name" value="Arf GTPase activating protein"/>
    <property type="match status" value="1"/>
</dbReference>
<name>A0A6J3K264_9HYME</name>
<dbReference type="GO" id="GO:0005096">
    <property type="term" value="F:GTPase activator activity"/>
    <property type="evidence" value="ECO:0007669"/>
    <property type="project" value="UniProtKB-KW"/>
</dbReference>
<keyword evidence="3 5" id="KW-0863">Zinc-finger</keyword>
<dbReference type="GO" id="GO:0008270">
    <property type="term" value="F:zinc ion binding"/>
    <property type="evidence" value="ECO:0007669"/>
    <property type="project" value="UniProtKB-KW"/>
</dbReference>
<evidence type="ECO:0000256" key="3">
    <source>
        <dbReference type="ARBA" id="ARBA00022771"/>
    </source>
</evidence>
<evidence type="ECO:0000256" key="4">
    <source>
        <dbReference type="ARBA" id="ARBA00022833"/>
    </source>
</evidence>
<evidence type="ECO:0000313" key="8">
    <source>
        <dbReference type="Proteomes" id="UP000504631"/>
    </source>
</evidence>